<sequence length="112" mass="12951">MQKSATLVLFWCKGAALCSIFRRKQLNFSFWLGKIGLKWQSVGDFSTMFYFSEEDLRLGFPYSDFWVTLELSFKLIGEALVASPVGILHGWENYAGQVHRHLTAVFFSIFIR</sequence>
<protein>
    <submittedName>
        <fullName evidence="1">Uncharacterized protein</fullName>
    </submittedName>
</protein>
<evidence type="ECO:0000313" key="1">
    <source>
        <dbReference type="EMBL" id="MFC4656792.1"/>
    </source>
</evidence>
<dbReference type="Proteomes" id="UP001595962">
    <property type="component" value="Unassembled WGS sequence"/>
</dbReference>
<dbReference type="RefSeq" id="WP_377336194.1">
    <property type="nucleotide sequence ID" value="NZ_JBHSGB010000017.1"/>
</dbReference>
<proteinExistence type="predicted"/>
<dbReference type="EMBL" id="JBHSGB010000017">
    <property type="protein sequence ID" value="MFC4656792.1"/>
    <property type="molecule type" value="Genomic_DNA"/>
</dbReference>
<evidence type="ECO:0000313" key="2">
    <source>
        <dbReference type="Proteomes" id="UP001595962"/>
    </source>
</evidence>
<keyword evidence="2" id="KW-1185">Reference proteome</keyword>
<gene>
    <name evidence="1" type="ORF">ACFO3I_17360</name>
</gene>
<name>A0ABV9JRE0_9GAMM</name>
<organism evidence="1 2">
    <name type="scientific">Rheinheimera marina</name>
    <dbReference type="NCBI Taxonomy" id="1774958"/>
    <lineage>
        <taxon>Bacteria</taxon>
        <taxon>Pseudomonadati</taxon>
        <taxon>Pseudomonadota</taxon>
        <taxon>Gammaproteobacteria</taxon>
        <taxon>Chromatiales</taxon>
        <taxon>Chromatiaceae</taxon>
        <taxon>Rheinheimera</taxon>
    </lineage>
</organism>
<reference evidence="2" key="1">
    <citation type="journal article" date="2019" name="Int. J. Syst. Evol. Microbiol.">
        <title>The Global Catalogue of Microorganisms (GCM) 10K type strain sequencing project: providing services to taxonomists for standard genome sequencing and annotation.</title>
        <authorList>
            <consortium name="The Broad Institute Genomics Platform"/>
            <consortium name="The Broad Institute Genome Sequencing Center for Infectious Disease"/>
            <person name="Wu L."/>
            <person name="Ma J."/>
        </authorList>
    </citation>
    <scope>NUCLEOTIDE SEQUENCE [LARGE SCALE GENOMIC DNA]</scope>
    <source>
        <strain evidence="2">DT28</strain>
    </source>
</reference>
<accession>A0ABV9JRE0</accession>
<comment type="caution">
    <text evidence="1">The sequence shown here is derived from an EMBL/GenBank/DDBJ whole genome shotgun (WGS) entry which is preliminary data.</text>
</comment>